<evidence type="ECO:0000256" key="7">
    <source>
        <dbReference type="ARBA" id="ARBA00023288"/>
    </source>
</evidence>
<proteinExistence type="inferred from homology"/>
<dbReference type="Proteomes" id="UP001238088">
    <property type="component" value="Unassembled WGS sequence"/>
</dbReference>
<evidence type="ECO:0000256" key="3">
    <source>
        <dbReference type="ARBA" id="ARBA00022544"/>
    </source>
</evidence>
<dbReference type="InterPro" id="IPR046953">
    <property type="entry name" value="Spore_GerAC-like_C"/>
</dbReference>
<evidence type="ECO:0000313" key="10">
    <source>
        <dbReference type="EMBL" id="MDQ0268356.1"/>
    </source>
</evidence>
<organism evidence="10 11">
    <name type="scientific">Cytobacillus purgationiresistens</name>
    <dbReference type="NCBI Taxonomy" id="863449"/>
    <lineage>
        <taxon>Bacteria</taxon>
        <taxon>Bacillati</taxon>
        <taxon>Bacillota</taxon>
        <taxon>Bacilli</taxon>
        <taxon>Bacillales</taxon>
        <taxon>Bacillaceae</taxon>
        <taxon>Cytobacillus</taxon>
    </lineage>
</organism>
<dbReference type="RefSeq" id="WP_307471038.1">
    <property type="nucleotide sequence ID" value="NZ_JAUSUB010000001.1"/>
</dbReference>
<evidence type="ECO:0000256" key="4">
    <source>
        <dbReference type="ARBA" id="ARBA00022729"/>
    </source>
</evidence>
<reference evidence="10 11" key="1">
    <citation type="submission" date="2023-07" db="EMBL/GenBank/DDBJ databases">
        <title>Genomic Encyclopedia of Type Strains, Phase IV (KMG-IV): sequencing the most valuable type-strain genomes for metagenomic binning, comparative biology and taxonomic classification.</title>
        <authorList>
            <person name="Goeker M."/>
        </authorList>
    </citation>
    <scope>NUCLEOTIDE SEQUENCE [LARGE SCALE GENOMIC DNA]</scope>
    <source>
        <strain evidence="10 11">DSM 23494</strain>
    </source>
</reference>
<evidence type="ECO:0000256" key="1">
    <source>
        <dbReference type="ARBA" id="ARBA00004635"/>
    </source>
</evidence>
<keyword evidence="4" id="KW-0732">Signal</keyword>
<dbReference type="InterPro" id="IPR057336">
    <property type="entry name" value="GerAC_N"/>
</dbReference>
<dbReference type="PANTHER" id="PTHR35789:SF1">
    <property type="entry name" value="SPORE GERMINATION PROTEIN B3"/>
    <property type="match status" value="1"/>
</dbReference>
<evidence type="ECO:0000256" key="6">
    <source>
        <dbReference type="ARBA" id="ARBA00023139"/>
    </source>
</evidence>
<name>A0ABU0ACB5_9BACI</name>
<evidence type="ECO:0000259" key="9">
    <source>
        <dbReference type="Pfam" id="PF25198"/>
    </source>
</evidence>
<evidence type="ECO:0000256" key="2">
    <source>
        <dbReference type="ARBA" id="ARBA00007886"/>
    </source>
</evidence>
<evidence type="ECO:0000313" key="11">
    <source>
        <dbReference type="Proteomes" id="UP001238088"/>
    </source>
</evidence>
<dbReference type="PANTHER" id="PTHR35789">
    <property type="entry name" value="SPORE GERMINATION PROTEIN B3"/>
    <property type="match status" value="1"/>
</dbReference>
<dbReference type="NCBIfam" id="TIGR02887">
    <property type="entry name" value="spore_ger_x_C"/>
    <property type="match status" value="1"/>
</dbReference>
<accession>A0ABU0ACB5</accession>
<feature type="domain" description="Spore germination protein N-terminal" evidence="9">
    <location>
        <begin position="21"/>
        <end position="195"/>
    </location>
</feature>
<keyword evidence="6" id="KW-0564">Palmitate</keyword>
<dbReference type="EMBL" id="JAUSUB010000001">
    <property type="protein sequence ID" value="MDQ0268356.1"/>
    <property type="molecule type" value="Genomic_DNA"/>
</dbReference>
<dbReference type="InterPro" id="IPR008844">
    <property type="entry name" value="Spore_GerAC-like"/>
</dbReference>
<keyword evidence="5" id="KW-0472">Membrane</keyword>
<gene>
    <name evidence="10" type="ORF">J2S17_000225</name>
</gene>
<keyword evidence="11" id="KW-1185">Reference proteome</keyword>
<dbReference type="PROSITE" id="PS51257">
    <property type="entry name" value="PROKAR_LIPOPROTEIN"/>
    <property type="match status" value="1"/>
</dbReference>
<keyword evidence="3" id="KW-0309">Germination</keyword>
<protein>
    <submittedName>
        <fullName evidence="10">Ger(X)C family germination protein</fullName>
    </submittedName>
</protein>
<evidence type="ECO:0000259" key="8">
    <source>
        <dbReference type="Pfam" id="PF05504"/>
    </source>
</evidence>
<sequence>MKYLAAIICTIWLLSGCGEITEVQYQAYAVGIGIDYKDDLFHVYLQFMDFSNIAKVEGSTINAEKPIWLAVGHGNTIDEAFIDLYNGLQIKANFDQMNLFIFTRDAIDQKLGEIIQSFNTNFNFRLNGWVYGTEGNLEEILTAKMPFFYPYIASHIVQPYDTHRVSSDIPPLSTEQLLYKTKEETNTLIFPIVTIKDNIIHMDSDDFPVTTLNGAFFNKGYKLLGSLSKEQIFGFIRINSRSERTLLHVYFEDIKSPVSIELRDPKVKRKVKEKDGEDRYQLNIKVSVNLREGAENKDPQEVEGRIIKEIKRNVMESVNNAKEIGADIYRFEDYLYRYKHKLWKEKKHEMMFNNFNEEDINVKVTYVKSINKIYGK</sequence>
<evidence type="ECO:0000256" key="5">
    <source>
        <dbReference type="ARBA" id="ARBA00023136"/>
    </source>
</evidence>
<keyword evidence="7" id="KW-0449">Lipoprotein</keyword>
<dbReference type="Pfam" id="PF25198">
    <property type="entry name" value="Spore_GerAC_N"/>
    <property type="match status" value="1"/>
</dbReference>
<comment type="subcellular location">
    <subcellularLocation>
        <location evidence="1">Membrane</location>
        <topology evidence="1">Lipid-anchor</topology>
    </subcellularLocation>
</comment>
<dbReference type="InterPro" id="IPR038501">
    <property type="entry name" value="Spore_GerAC_C_sf"/>
</dbReference>
<comment type="caution">
    <text evidence="10">The sequence shown here is derived from an EMBL/GenBank/DDBJ whole genome shotgun (WGS) entry which is preliminary data.</text>
</comment>
<dbReference type="Pfam" id="PF05504">
    <property type="entry name" value="Spore_GerAC"/>
    <property type="match status" value="1"/>
</dbReference>
<comment type="similarity">
    <text evidence="2">Belongs to the GerABKC lipoprotein family.</text>
</comment>
<dbReference type="Gene3D" id="3.30.300.210">
    <property type="entry name" value="Nutrient germinant receptor protein C, domain 3"/>
    <property type="match status" value="1"/>
</dbReference>
<feature type="domain" description="Spore germination GerAC-like C-terminal" evidence="8">
    <location>
        <begin position="214"/>
        <end position="365"/>
    </location>
</feature>